<reference evidence="1 2" key="1">
    <citation type="journal article" date="2018" name="Microbes Environ.">
        <title>Comparative Genomic Insights into Endofungal Lifestyles of Two Bacterial Endosymbionts, Mycoavidus cysteinexigens and Burkholderia rhizoxinica.</title>
        <authorList>
            <person name="Sharmin D."/>
            <person name="Guo Y."/>
            <person name="Nishizawa T."/>
            <person name="Ohshima S."/>
            <person name="Sato Y."/>
            <person name="Takashima Y."/>
            <person name="Narisawa K."/>
            <person name="Ohta H."/>
        </authorList>
    </citation>
    <scope>NUCLEOTIDE SEQUENCE [LARGE SCALE GENOMIC DNA]</scope>
    <source>
        <strain evidence="1 2">B1-EB</strain>
    </source>
</reference>
<dbReference type="EMBL" id="AP018150">
    <property type="protein sequence ID" value="BBE08583.1"/>
    <property type="molecule type" value="Genomic_DNA"/>
</dbReference>
<keyword evidence="2" id="KW-1185">Reference proteome</keyword>
<protein>
    <submittedName>
        <fullName evidence="1">Uncharacterized protein</fullName>
    </submittedName>
</protein>
<organism evidence="1 2">
    <name type="scientific">Mycoavidus cysteinexigens</name>
    <dbReference type="NCBI Taxonomy" id="1553431"/>
    <lineage>
        <taxon>Bacteria</taxon>
        <taxon>Pseudomonadati</taxon>
        <taxon>Pseudomonadota</taxon>
        <taxon>Betaproteobacteria</taxon>
        <taxon>Burkholderiales</taxon>
        <taxon>Burkholderiaceae</taxon>
        <taxon>Mycoavidus</taxon>
    </lineage>
</organism>
<proteinExistence type="predicted"/>
<evidence type="ECO:0000313" key="2">
    <source>
        <dbReference type="Proteomes" id="UP000282597"/>
    </source>
</evidence>
<dbReference type="Proteomes" id="UP000282597">
    <property type="component" value="Chromosome"/>
</dbReference>
<dbReference type="AlphaFoldDB" id="A0A2Z6ET40"/>
<dbReference type="KEGG" id="mcys:MCB1EB_0422"/>
<name>A0A2Z6ET40_9BURK</name>
<accession>A0A2Z6ET40</accession>
<dbReference type="RefSeq" id="WP_045363221.1">
    <property type="nucleotide sequence ID" value="NZ_AP018150.1"/>
</dbReference>
<sequence length="122" mass="14154">MNLKALFDESELTQRITLSRRHGQHHPDHGEWLERYYMLEVTAIVYPAGQDDLLKLPEGERYLPAIRILSQDPLVEGDIALHQNHRWRLTQLSNFAHYGYYDATAVRHEGTAQPTTRGFVVT</sequence>
<gene>
    <name evidence="1" type="ORF">MCB1EB_0422</name>
</gene>
<evidence type="ECO:0000313" key="1">
    <source>
        <dbReference type="EMBL" id="BBE08583.1"/>
    </source>
</evidence>